<proteinExistence type="predicted"/>
<name>A0A2H1VBT1_SPOFR</name>
<accession>A0A2H1VBT1</accession>
<dbReference type="EMBL" id="ODYU01001713">
    <property type="protein sequence ID" value="SOQ38299.1"/>
    <property type="molecule type" value="Genomic_DNA"/>
</dbReference>
<dbReference type="AlphaFoldDB" id="A0A2H1VBT1"/>
<gene>
    <name evidence="1" type="ORF">SFRICE_006611</name>
</gene>
<organism evidence="1">
    <name type="scientific">Spodoptera frugiperda</name>
    <name type="common">Fall armyworm</name>
    <dbReference type="NCBI Taxonomy" id="7108"/>
    <lineage>
        <taxon>Eukaryota</taxon>
        <taxon>Metazoa</taxon>
        <taxon>Ecdysozoa</taxon>
        <taxon>Arthropoda</taxon>
        <taxon>Hexapoda</taxon>
        <taxon>Insecta</taxon>
        <taxon>Pterygota</taxon>
        <taxon>Neoptera</taxon>
        <taxon>Endopterygota</taxon>
        <taxon>Lepidoptera</taxon>
        <taxon>Glossata</taxon>
        <taxon>Ditrysia</taxon>
        <taxon>Noctuoidea</taxon>
        <taxon>Noctuidae</taxon>
        <taxon>Amphipyrinae</taxon>
        <taxon>Spodoptera</taxon>
    </lineage>
</organism>
<reference evidence="1" key="1">
    <citation type="submission" date="2016-07" db="EMBL/GenBank/DDBJ databases">
        <authorList>
            <person name="Bretaudeau A."/>
        </authorList>
    </citation>
    <scope>NUCLEOTIDE SEQUENCE</scope>
    <source>
        <strain evidence="1">Rice</strain>
        <tissue evidence="1">Whole body</tissue>
    </source>
</reference>
<evidence type="ECO:0000313" key="1">
    <source>
        <dbReference type="EMBL" id="SOQ38299.1"/>
    </source>
</evidence>
<protein>
    <submittedName>
        <fullName evidence="1">SFRICE_006611</fullName>
    </submittedName>
</protein>
<sequence>MLLVFKNLCGRVMLRHEWVGSTGVIPRPHRKSTCNNACVVFRCVSEVTGGPIITLPDLANPRFPNNP</sequence>